<dbReference type="EMBL" id="BMAO01001411">
    <property type="protein sequence ID" value="GFQ73137.1"/>
    <property type="molecule type" value="Genomic_DNA"/>
</dbReference>
<dbReference type="Proteomes" id="UP000887116">
    <property type="component" value="Unassembled WGS sequence"/>
</dbReference>
<evidence type="ECO:0000313" key="2">
    <source>
        <dbReference type="Proteomes" id="UP000887116"/>
    </source>
</evidence>
<dbReference type="AlphaFoldDB" id="A0A8X6F8W6"/>
<organism evidence="1 2">
    <name type="scientific">Trichonephila clavata</name>
    <name type="common">Joro spider</name>
    <name type="synonym">Nephila clavata</name>
    <dbReference type="NCBI Taxonomy" id="2740835"/>
    <lineage>
        <taxon>Eukaryota</taxon>
        <taxon>Metazoa</taxon>
        <taxon>Ecdysozoa</taxon>
        <taxon>Arthropoda</taxon>
        <taxon>Chelicerata</taxon>
        <taxon>Arachnida</taxon>
        <taxon>Araneae</taxon>
        <taxon>Araneomorphae</taxon>
        <taxon>Entelegynae</taxon>
        <taxon>Araneoidea</taxon>
        <taxon>Nephilidae</taxon>
        <taxon>Trichonephila</taxon>
    </lineage>
</organism>
<gene>
    <name evidence="1" type="primary">AVEN_91817_1</name>
    <name evidence="1" type="ORF">TNCT_95971</name>
</gene>
<reference evidence="1" key="1">
    <citation type="submission" date="2020-07" db="EMBL/GenBank/DDBJ databases">
        <title>Multicomponent nature underlies the extraordinary mechanical properties of spider dragline silk.</title>
        <authorList>
            <person name="Kono N."/>
            <person name="Nakamura H."/>
            <person name="Mori M."/>
            <person name="Yoshida Y."/>
            <person name="Ohtoshi R."/>
            <person name="Malay A.D."/>
            <person name="Moran D.A.P."/>
            <person name="Tomita M."/>
            <person name="Numata K."/>
            <person name="Arakawa K."/>
        </authorList>
    </citation>
    <scope>NUCLEOTIDE SEQUENCE</scope>
</reference>
<name>A0A8X6F8W6_TRICU</name>
<sequence length="184" mass="20381">MDVVAESVKYLDGNLRLVGKGNESNISCWNNASEHRRRLTEALHTVIRRQLERESSVAREGLEPPVFEILNLVSGPHTSRRRWKRLGNVTGSRVHMDAVVWLRAPSGAAPRRGWALARPPATGGRPRYRVVTAYSPPFVKPGTRVENGSCLIGVPCLQVNTSDKDAIVTIFADYAAGRSEATYY</sequence>
<protein>
    <submittedName>
        <fullName evidence="1">ANF_receptor domain-containing protein</fullName>
    </submittedName>
</protein>
<keyword evidence="2" id="KW-1185">Reference proteome</keyword>
<evidence type="ECO:0000313" key="1">
    <source>
        <dbReference type="EMBL" id="GFQ73137.1"/>
    </source>
</evidence>
<comment type="caution">
    <text evidence="1">The sequence shown here is derived from an EMBL/GenBank/DDBJ whole genome shotgun (WGS) entry which is preliminary data.</text>
</comment>
<dbReference type="OrthoDB" id="6422784at2759"/>
<dbReference type="Gene3D" id="3.40.190.10">
    <property type="entry name" value="Periplasmic binding protein-like II"/>
    <property type="match status" value="1"/>
</dbReference>
<proteinExistence type="predicted"/>
<accession>A0A8X6F8W6</accession>